<gene>
    <name evidence="1" type="ORF">GV828_00170</name>
</gene>
<sequence length="128" mass="14938">MTDLSDRKDISILTEKFYQKLLSNININFIFTDVAKINLESHLPKIINFWCLSMFGEPGYDTNVMHVHLELNEKFPLQPEHFKIWLDTFFETVDENFSGVNAQSIKTRALSVATIMQLKINQFHNNNS</sequence>
<evidence type="ECO:0000313" key="2">
    <source>
        <dbReference type="Proteomes" id="UP000798602"/>
    </source>
</evidence>
<reference evidence="2" key="1">
    <citation type="submission" date="2020-01" db="EMBL/GenBank/DDBJ databases">
        <title>Sphingomonas sp. strain CSW-10.</title>
        <authorList>
            <person name="Chen W.-M."/>
        </authorList>
    </citation>
    <scope>NUCLEOTIDE SEQUENCE [LARGE SCALE GENOMIC DNA]</scope>
    <source>
        <strain evidence="2">NST-5</strain>
    </source>
</reference>
<dbReference type="EMBL" id="JAABLM010000001">
    <property type="protein sequence ID" value="NBL63612.1"/>
    <property type="molecule type" value="Genomic_DNA"/>
</dbReference>
<dbReference type="InterPro" id="IPR009050">
    <property type="entry name" value="Globin-like_sf"/>
</dbReference>
<dbReference type="RefSeq" id="WP_166535451.1">
    <property type="nucleotide sequence ID" value="NZ_JAABLM010000001.1"/>
</dbReference>
<accession>A0ABW9Z8C6</accession>
<dbReference type="InterPro" id="IPR012292">
    <property type="entry name" value="Globin/Proto"/>
</dbReference>
<protein>
    <recommendedName>
        <fullName evidence="3">Globin</fullName>
    </recommendedName>
</protein>
<evidence type="ECO:0000313" key="1">
    <source>
        <dbReference type="EMBL" id="NBL63612.1"/>
    </source>
</evidence>
<evidence type="ECO:0008006" key="3">
    <source>
        <dbReference type="Google" id="ProtNLM"/>
    </source>
</evidence>
<comment type="caution">
    <text evidence="1">The sequence shown here is derived from an EMBL/GenBank/DDBJ whole genome shotgun (WGS) entry which is preliminary data.</text>
</comment>
<dbReference type="Proteomes" id="UP000798602">
    <property type="component" value="Unassembled WGS sequence"/>
</dbReference>
<dbReference type="SUPFAM" id="SSF46458">
    <property type="entry name" value="Globin-like"/>
    <property type="match status" value="1"/>
</dbReference>
<name>A0ABW9Z8C6_9FLAO</name>
<dbReference type="CDD" id="cd08916">
    <property type="entry name" value="TrHb3_P"/>
    <property type="match status" value="1"/>
</dbReference>
<dbReference type="Gene3D" id="1.10.490.10">
    <property type="entry name" value="Globins"/>
    <property type="match status" value="1"/>
</dbReference>
<proteinExistence type="predicted"/>
<keyword evidence="2" id="KW-1185">Reference proteome</keyword>
<organism evidence="1 2">
    <name type="scientific">Flavobacterium ichthyis</name>
    <dbReference type="NCBI Taxonomy" id="2698827"/>
    <lineage>
        <taxon>Bacteria</taxon>
        <taxon>Pseudomonadati</taxon>
        <taxon>Bacteroidota</taxon>
        <taxon>Flavobacteriia</taxon>
        <taxon>Flavobacteriales</taxon>
        <taxon>Flavobacteriaceae</taxon>
        <taxon>Flavobacterium</taxon>
    </lineage>
</organism>